<feature type="transmembrane region" description="Helical" evidence="1">
    <location>
        <begin position="32"/>
        <end position="53"/>
    </location>
</feature>
<evidence type="ECO:0000313" key="2">
    <source>
        <dbReference type="EMBL" id="QSR24892.1"/>
    </source>
</evidence>
<feature type="transmembrane region" description="Helical" evidence="1">
    <location>
        <begin position="6"/>
        <end position="25"/>
    </location>
</feature>
<gene>
    <name evidence="2" type="ORF">CFH99_04590</name>
</gene>
<sequence>MMELLFLLADIWMIYAGFTCGWKFIRHYGNYLLGIEWIVVGTSGSNFLLWSLLGGDEGSPLYWLAYFFDAFSRSVGVTLILVLGLLRVTHRYHPSRAVDVGAFVLAGGAGLYLQQFHHELHTGPATFFVVVAVLTSLFVFWFAVRLWQADARGHAVATALVTVAGLAIAITYDFFPIPGDDEYRTTFYTLALATWGTQLFVIFRAYRAMHQRDVAAGTEPSLIRRAGARA</sequence>
<evidence type="ECO:0000313" key="3">
    <source>
        <dbReference type="Proteomes" id="UP000662818"/>
    </source>
</evidence>
<reference evidence="2 3" key="1">
    <citation type="submission" date="2017-06" db="EMBL/GenBank/DDBJ databases">
        <title>Complete Genome Sequence of the Soil Carbazole-Degrading Bacterium Nocardioides aromaticivorans IC177.</title>
        <authorList>
            <person name="Vejarano F."/>
            <person name="Suzuki-Minakuchi C."/>
            <person name="Ohtsubo Y."/>
            <person name="Tsuda M."/>
            <person name="Okada K."/>
            <person name="Nojiri H."/>
        </authorList>
    </citation>
    <scope>NUCLEOTIDE SEQUENCE [LARGE SCALE GENOMIC DNA]</scope>
    <source>
        <strain evidence="2 3">IC177</strain>
    </source>
</reference>
<accession>A0ABX7PGJ6</accession>
<dbReference type="RefSeq" id="WP_207008893.1">
    <property type="nucleotide sequence ID" value="NZ_CP022295.1"/>
</dbReference>
<organism evidence="2 3">
    <name type="scientific">Nocardioides aromaticivorans</name>
    <dbReference type="NCBI Taxonomy" id="200618"/>
    <lineage>
        <taxon>Bacteria</taxon>
        <taxon>Bacillati</taxon>
        <taxon>Actinomycetota</taxon>
        <taxon>Actinomycetes</taxon>
        <taxon>Propionibacteriales</taxon>
        <taxon>Nocardioidaceae</taxon>
        <taxon>Nocardioides</taxon>
    </lineage>
</organism>
<keyword evidence="3" id="KW-1185">Reference proteome</keyword>
<evidence type="ECO:0000256" key="1">
    <source>
        <dbReference type="SAM" id="Phobius"/>
    </source>
</evidence>
<feature type="transmembrane region" description="Helical" evidence="1">
    <location>
        <begin position="97"/>
        <end position="113"/>
    </location>
</feature>
<proteinExistence type="predicted"/>
<name>A0ABX7PGJ6_9ACTN</name>
<keyword evidence="1" id="KW-1133">Transmembrane helix</keyword>
<feature type="transmembrane region" description="Helical" evidence="1">
    <location>
        <begin position="187"/>
        <end position="206"/>
    </location>
</feature>
<protein>
    <submittedName>
        <fullName evidence="2">Transporter</fullName>
    </submittedName>
</protein>
<feature type="transmembrane region" description="Helical" evidence="1">
    <location>
        <begin position="156"/>
        <end position="175"/>
    </location>
</feature>
<dbReference type="Proteomes" id="UP000662818">
    <property type="component" value="Chromosome"/>
</dbReference>
<keyword evidence="1" id="KW-0472">Membrane</keyword>
<feature type="transmembrane region" description="Helical" evidence="1">
    <location>
        <begin position="125"/>
        <end position="144"/>
    </location>
</feature>
<keyword evidence="1" id="KW-0812">Transmembrane</keyword>
<feature type="transmembrane region" description="Helical" evidence="1">
    <location>
        <begin position="65"/>
        <end position="85"/>
    </location>
</feature>
<dbReference type="EMBL" id="CP022295">
    <property type="protein sequence ID" value="QSR24892.1"/>
    <property type="molecule type" value="Genomic_DNA"/>
</dbReference>